<keyword evidence="4" id="KW-1185">Reference proteome</keyword>
<dbReference type="InterPro" id="IPR007969">
    <property type="entry name" value="DUF732"/>
</dbReference>
<dbReference type="EMBL" id="CP011269">
    <property type="protein sequence ID" value="ALI27251.1"/>
    <property type="molecule type" value="Genomic_DNA"/>
</dbReference>
<organism evidence="3 4">
    <name type="scientific">Mycolicibacterium fortuitum</name>
    <name type="common">Mycobacterium fortuitum</name>
    <dbReference type="NCBI Taxonomy" id="1766"/>
    <lineage>
        <taxon>Bacteria</taxon>
        <taxon>Bacillati</taxon>
        <taxon>Actinomycetota</taxon>
        <taxon>Actinomycetes</taxon>
        <taxon>Mycobacteriales</taxon>
        <taxon>Mycobacteriaceae</taxon>
        <taxon>Mycolicibacterium</taxon>
    </lineage>
</organism>
<keyword evidence="1" id="KW-0732">Signal</keyword>
<dbReference type="PATRIC" id="fig|1766.6.peg.3408"/>
<accession>A0A0N9Y2R4</accession>
<reference evidence="3 4" key="1">
    <citation type="journal article" date="2015" name="MBio">
        <title>Enzymatic Degradation of Phenazines Can Generate Energy and Protect Sensitive Organisms from Toxicity.</title>
        <authorList>
            <person name="Costa K.C."/>
            <person name="Bergkessel M."/>
            <person name="Saunders S."/>
            <person name="Korlach J."/>
            <person name="Newman D.K."/>
        </authorList>
    </citation>
    <scope>NUCLEOTIDE SEQUENCE [LARGE SCALE GENOMIC DNA]</scope>
    <source>
        <strain evidence="3 4">CT6</strain>
    </source>
</reference>
<evidence type="ECO:0000259" key="2">
    <source>
        <dbReference type="Pfam" id="PF05305"/>
    </source>
</evidence>
<dbReference type="KEGG" id="mft:XA26_34240"/>
<sequence>MQRTVFRSGRIPAAMAVAATTAVVIAPSAYADPIDQTFVNALSQAGVGAADPAQAVELGQSVCPMLAEPGQNAADVAAKVADASGMSLGPATMFTGIAISTFCPAMVAKAGEGNLTGGPADLAWSILGLS</sequence>
<dbReference type="Pfam" id="PF05305">
    <property type="entry name" value="DUF732"/>
    <property type="match status" value="1"/>
</dbReference>
<dbReference type="STRING" id="1766.XA26_34240"/>
<evidence type="ECO:0000256" key="1">
    <source>
        <dbReference type="SAM" id="SignalP"/>
    </source>
</evidence>
<gene>
    <name evidence="3" type="ORF">XA26_34240</name>
</gene>
<name>A0A0N9Y2R4_MYCFO</name>
<evidence type="ECO:0000313" key="3">
    <source>
        <dbReference type="EMBL" id="ALI27251.1"/>
    </source>
</evidence>
<dbReference type="Proteomes" id="UP000057134">
    <property type="component" value="Chromosome"/>
</dbReference>
<dbReference type="AlphaFoldDB" id="A0A0N9Y2R4"/>
<evidence type="ECO:0000313" key="4">
    <source>
        <dbReference type="Proteomes" id="UP000057134"/>
    </source>
</evidence>
<protein>
    <submittedName>
        <fullName evidence="3">LprJ</fullName>
    </submittedName>
</protein>
<dbReference type="RefSeq" id="WP_054602452.1">
    <property type="nucleotide sequence ID" value="NZ_CP011269.1"/>
</dbReference>
<feature type="chain" id="PRO_5006041345" evidence="1">
    <location>
        <begin position="32"/>
        <end position="130"/>
    </location>
</feature>
<proteinExistence type="predicted"/>
<feature type="domain" description="DUF732" evidence="2">
    <location>
        <begin position="35"/>
        <end position="104"/>
    </location>
</feature>
<feature type="signal peptide" evidence="1">
    <location>
        <begin position="1"/>
        <end position="31"/>
    </location>
</feature>